<keyword evidence="6" id="KW-1185">Reference proteome</keyword>
<feature type="domain" description="Aromatic amino acid beta-eliminating lyase/threonine aldolase" evidence="4">
    <location>
        <begin position="29"/>
        <end position="290"/>
    </location>
</feature>
<name>A0A8H3IG56_9LECA</name>
<dbReference type="AlphaFoldDB" id="A0A8H3IG56"/>
<keyword evidence="3" id="KW-0663">Pyridoxal phosphate</keyword>
<comment type="similarity">
    <text evidence="2">Belongs to the threonine aldolase family.</text>
</comment>
<dbReference type="InterPro" id="IPR015421">
    <property type="entry name" value="PyrdxlP-dep_Trfase_major"/>
</dbReference>
<reference evidence="5" key="1">
    <citation type="submission" date="2021-03" db="EMBL/GenBank/DDBJ databases">
        <authorList>
            <person name="Tagirdzhanova G."/>
        </authorList>
    </citation>
    <scope>NUCLEOTIDE SEQUENCE</scope>
</reference>
<evidence type="ECO:0000256" key="1">
    <source>
        <dbReference type="ARBA" id="ARBA00001933"/>
    </source>
</evidence>
<dbReference type="PANTHER" id="PTHR48097">
    <property type="entry name" value="L-THREONINE ALDOLASE-RELATED"/>
    <property type="match status" value="1"/>
</dbReference>
<comment type="cofactor">
    <cofactor evidence="1">
        <name>pyridoxal 5'-phosphate</name>
        <dbReference type="ChEBI" id="CHEBI:597326"/>
    </cofactor>
</comment>
<dbReference type="Gene3D" id="3.90.1150.10">
    <property type="entry name" value="Aspartate Aminotransferase, domain 1"/>
    <property type="match status" value="1"/>
</dbReference>
<comment type="caution">
    <text evidence="5">The sequence shown here is derived from an EMBL/GenBank/DDBJ whole genome shotgun (WGS) entry which is preliminary data.</text>
</comment>
<dbReference type="Gene3D" id="3.40.640.10">
    <property type="entry name" value="Type I PLP-dependent aspartate aminotransferase-like (Major domain)"/>
    <property type="match status" value="1"/>
</dbReference>
<evidence type="ECO:0000256" key="3">
    <source>
        <dbReference type="ARBA" id="ARBA00022898"/>
    </source>
</evidence>
<gene>
    <name evidence="5" type="ORF">HETSPECPRED_002017</name>
</gene>
<dbReference type="GO" id="GO:0016829">
    <property type="term" value="F:lyase activity"/>
    <property type="evidence" value="ECO:0007669"/>
    <property type="project" value="InterPro"/>
</dbReference>
<evidence type="ECO:0000313" key="5">
    <source>
        <dbReference type="EMBL" id="CAF9914570.1"/>
    </source>
</evidence>
<dbReference type="OrthoDB" id="10261951at2759"/>
<dbReference type="InterPro" id="IPR001597">
    <property type="entry name" value="ArAA_b-elim_lyase/Thr_aldolase"/>
</dbReference>
<dbReference type="GO" id="GO:0006520">
    <property type="term" value="P:amino acid metabolic process"/>
    <property type="evidence" value="ECO:0007669"/>
    <property type="project" value="InterPro"/>
</dbReference>
<evidence type="ECO:0000259" key="4">
    <source>
        <dbReference type="Pfam" id="PF01212"/>
    </source>
</evidence>
<proteinExistence type="inferred from homology"/>
<dbReference type="EMBL" id="CAJPDS010000014">
    <property type="protein sequence ID" value="CAF9914570.1"/>
    <property type="molecule type" value="Genomic_DNA"/>
</dbReference>
<evidence type="ECO:0000313" key="6">
    <source>
        <dbReference type="Proteomes" id="UP000664521"/>
    </source>
</evidence>
<accession>A0A8H3IG56</accession>
<dbReference type="Proteomes" id="UP000664521">
    <property type="component" value="Unassembled WGS sequence"/>
</dbReference>
<evidence type="ECO:0000256" key="2">
    <source>
        <dbReference type="ARBA" id="ARBA00006966"/>
    </source>
</evidence>
<dbReference type="InterPro" id="IPR015424">
    <property type="entry name" value="PyrdxlP-dep_Trfase"/>
</dbReference>
<sequence>MTKYSFYDDYSEGAHIDILRPLPRAARDQQKAYGDDEFSEEARKAIRSLIGADEARIYFTPSGTGANLLSVASHLRPHEAVIAAESGHIVGEEGGAIEATGHQILTEPPGVDGKLTPGMIYFAFDRSWQSDFQPKPKMVFIANATESGTVYTKSELKAIADICLSLKLFLLLDGARLGVALTSSHNDLSLKDIYDLTDIFWIGGTTNGAMFGEAVVIKHPSFGVDFPYHMNQQGALLAKGRFLGIQFRALFQDDLFFRIARDANSAAAELSSSLVKMGLELWVRTESNRVFPIVPPALAEELQKHFDFCVWKHLSDESLVIRLVTSWQTRQYEVQRFCKIVQKWTKKSSCEL</sequence>
<protein>
    <recommendedName>
        <fullName evidence="4">Aromatic amino acid beta-eliminating lyase/threonine aldolase domain-containing protein</fullName>
    </recommendedName>
</protein>
<dbReference type="SUPFAM" id="SSF53383">
    <property type="entry name" value="PLP-dependent transferases"/>
    <property type="match status" value="1"/>
</dbReference>
<dbReference type="InterPro" id="IPR015422">
    <property type="entry name" value="PyrdxlP-dep_Trfase_small"/>
</dbReference>
<organism evidence="5 6">
    <name type="scientific">Heterodermia speciosa</name>
    <dbReference type="NCBI Taxonomy" id="116794"/>
    <lineage>
        <taxon>Eukaryota</taxon>
        <taxon>Fungi</taxon>
        <taxon>Dikarya</taxon>
        <taxon>Ascomycota</taxon>
        <taxon>Pezizomycotina</taxon>
        <taxon>Lecanoromycetes</taxon>
        <taxon>OSLEUM clade</taxon>
        <taxon>Lecanoromycetidae</taxon>
        <taxon>Caliciales</taxon>
        <taxon>Physciaceae</taxon>
        <taxon>Heterodermia</taxon>
    </lineage>
</organism>
<dbReference type="Pfam" id="PF01212">
    <property type="entry name" value="Beta_elim_lyase"/>
    <property type="match status" value="1"/>
</dbReference>
<dbReference type="PANTHER" id="PTHR48097:SF5">
    <property type="entry name" value="LOW SPECIFICITY L-THREONINE ALDOLASE"/>
    <property type="match status" value="1"/>
</dbReference>